<evidence type="ECO:0000256" key="5">
    <source>
        <dbReference type="ARBA" id="ARBA00022833"/>
    </source>
</evidence>
<comment type="caution">
    <text evidence="12">The sequence shown here is derived from an EMBL/GenBank/DDBJ whole genome shotgun (WGS) entry which is preliminary data.</text>
</comment>
<organism evidence="12 13">
    <name type="scientific">Caerostris darwini</name>
    <dbReference type="NCBI Taxonomy" id="1538125"/>
    <lineage>
        <taxon>Eukaryota</taxon>
        <taxon>Metazoa</taxon>
        <taxon>Ecdysozoa</taxon>
        <taxon>Arthropoda</taxon>
        <taxon>Chelicerata</taxon>
        <taxon>Arachnida</taxon>
        <taxon>Araneae</taxon>
        <taxon>Araneomorphae</taxon>
        <taxon>Entelegynae</taxon>
        <taxon>Araneoidea</taxon>
        <taxon>Araneidae</taxon>
        <taxon>Caerostris</taxon>
    </lineage>
</organism>
<feature type="compositionally biased region" description="Low complexity" evidence="10">
    <location>
        <begin position="385"/>
        <end position="394"/>
    </location>
</feature>
<evidence type="ECO:0000256" key="6">
    <source>
        <dbReference type="ARBA" id="ARBA00023125"/>
    </source>
</evidence>
<feature type="region of interest" description="Disordered" evidence="10">
    <location>
        <begin position="366"/>
        <end position="400"/>
    </location>
</feature>
<dbReference type="PROSITE" id="PS00028">
    <property type="entry name" value="ZINC_FINGER_C2H2_1"/>
    <property type="match status" value="3"/>
</dbReference>
<feature type="domain" description="C2H2-type" evidence="11">
    <location>
        <begin position="461"/>
        <end position="488"/>
    </location>
</feature>
<evidence type="ECO:0000256" key="8">
    <source>
        <dbReference type="ARBA" id="ARBA00037948"/>
    </source>
</evidence>
<keyword evidence="13" id="KW-1185">Reference proteome</keyword>
<dbReference type="SUPFAM" id="SSF57667">
    <property type="entry name" value="beta-beta-alpha zinc fingers"/>
    <property type="match status" value="3"/>
</dbReference>
<name>A0AAV4SNF6_9ARAC</name>
<evidence type="ECO:0000256" key="4">
    <source>
        <dbReference type="ARBA" id="ARBA00022771"/>
    </source>
</evidence>
<evidence type="ECO:0000256" key="10">
    <source>
        <dbReference type="SAM" id="MobiDB-lite"/>
    </source>
</evidence>
<evidence type="ECO:0000256" key="1">
    <source>
        <dbReference type="ARBA" id="ARBA00004123"/>
    </source>
</evidence>
<dbReference type="GO" id="GO:0008270">
    <property type="term" value="F:zinc ion binding"/>
    <property type="evidence" value="ECO:0007669"/>
    <property type="project" value="UniProtKB-KW"/>
</dbReference>
<dbReference type="PANTHER" id="PTHR24388">
    <property type="entry name" value="ZINC FINGER PROTEIN"/>
    <property type="match status" value="1"/>
</dbReference>
<dbReference type="GO" id="GO:0000981">
    <property type="term" value="F:DNA-binding transcription factor activity, RNA polymerase II-specific"/>
    <property type="evidence" value="ECO:0007669"/>
    <property type="project" value="TreeGrafter"/>
</dbReference>
<feature type="domain" description="C2H2-type" evidence="11">
    <location>
        <begin position="515"/>
        <end position="543"/>
    </location>
</feature>
<feature type="domain" description="C2H2-type" evidence="11">
    <location>
        <begin position="433"/>
        <end position="460"/>
    </location>
</feature>
<evidence type="ECO:0000256" key="7">
    <source>
        <dbReference type="ARBA" id="ARBA00023242"/>
    </source>
</evidence>
<keyword evidence="5" id="KW-0862">Zinc</keyword>
<feature type="region of interest" description="Disordered" evidence="10">
    <location>
        <begin position="131"/>
        <end position="150"/>
    </location>
</feature>
<dbReference type="FunFam" id="3.30.160.60:FF:001498">
    <property type="entry name" value="Zinc finger protein 404"/>
    <property type="match status" value="1"/>
</dbReference>
<feature type="domain" description="C2H2-type" evidence="11">
    <location>
        <begin position="487"/>
        <end position="514"/>
    </location>
</feature>
<comment type="subcellular location">
    <subcellularLocation>
        <location evidence="1">Nucleus</location>
    </subcellularLocation>
</comment>
<dbReference type="InterPro" id="IPR013087">
    <property type="entry name" value="Znf_C2H2_type"/>
</dbReference>
<evidence type="ECO:0000256" key="9">
    <source>
        <dbReference type="PROSITE-ProRule" id="PRU00042"/>
    </source>
</evidence>
<evidence type="ECO:0000259" key="11">
    <source>
        <dbReference type="PROSITE" id="PS50157"/>
    </source>
</evidence>
<feature type="domain" description="C2H2-type" evidence="11">
    <location>
        <begin position="544"/>
        <end position="571"/>
    </location>
</feature>
<protein>
    <recommendedName>
        <fullName evidence="11">C2H2-type domain-containing protein</fullName>
    </recommendedName>
</protein>
<dbReference type="PROSITE" id="PS50157">
    <property type="entry name" value="ZINC_FINGER_C2H2_2"/>
    <property type="match status" value="5"/>
</dbReference>
<dbReference type="FunFam" id="3.30.160.60:FF:000744">
    <property type="entry name" value="zinc finger E-box-binding homeobox 1"/>
    <property type="match status" value="1"/>
</dbReference>
<keyword evidence="7" id="KW-0539">Nucleus</keyword>
<dbReference type="PANTHER" id="PTHR24388:SF54">
    <property type="entry name" value="PROTEIN ESCARGOT"/>
    <property type="match status" value="1"/>
</dbReference>
<dbReference type="Pfam" id="PF00096">
    <property type="entry name" value="zf-C2H2"/>
    <property type="match status" value="3"/>
</dbReference>
<dbReference type="InterPro" id="IPR036236">
    <property type="entry name" value="Znf_C2H2_sf"/>
</dbReference>
<dbReference type="SMART" id="SM00355">
    <property type="entry name" value="ZnF_C2H2"/>
    <property type="match status" value="6"/>
</dbReference>
<keyword evidence="3" id="KW-0677">Repeat</keyword>
<dbReference type="Proteomes" id="UP001054837">
    <property type="component" value="Unassembled WGS sequence"/>
</dbReference>
<comment type="similarity">
    <text evidence="8">Belongs to the snail C2H2-type zinc-finger protein family.</text>
</comment>
<reference evidence="12 13" key="1">
    <citation type="submission" date="2021-06" db="EMBL/GenBank/DDBJ databases">
        <title>Caerostris darwini draft genome.</title>
        <authorList>
            <person name="Kono N."/>
            <person name="Arakawa K."/>
        </authorList>
    </citation>
    <scope>NUCLEOTIDE SEQUENCE [LARGE SCALE GENOMIC DNA]</scope>
</reference>
<evidence type="ECO:0000313" key="12">
    <source>
        <dbReference type="EMBL" id="GIY34786.1"/>
    </source>
</evidence>
<accession>A0AAV4SNF6</accession>
<dbReference type="Gene3D" id="3.30.160.60">
    <property type="entry name" value="Classic Zinc Finger"/>
    <property type="match status" value="6"/>
</dbReference>
<feature type="compositionally biased region" description="Polar residues" evidence="10">
    <location>
        <begin position="366"/>
        <end position="376"/>
    </location>
</feature>
<dbReference type="GO" id="GO:0005634">
    <property type="term" value="C:nucleus"/>
    <property type="evidence" value="ECO:0007669"/>
    <property type="project" value="UniProtKB-SubCell"/>
</dbReference>
<evidence type="ECO:0000256" key="3">
    <source>
        <dbReference type="ARBA" id="ARBA00022737"/>
    </source>
</evidence>
<keyword evidence="4 9" id="KW-0863">Zinc-finger</keyword>
<keyword evidence="2" id="KW-0479">Metal-binding</keyword>
<evidence type="ECO:0000256" key="2">
    <source>
        <dbReference type="ARBA" id="ARBA00022723"/>
    </source>
</evidence>
<sequence length="609" mass="68752">MEITKCEFCNSRIANCEVHNCVRIGNQYRQTSATLPQLSSGNLAEDIELITAEEMEYEARWPSMSQGNSSNQQSFLFDMHQQTDFEENAATEMYSRYDVSTHDQYNPANSDFHFPSKLSVEENEYTSVNLQQSSEPSKMIRSQNSQPSDATCFGHTANIPSLQAKEDILPSFQRTFGRRNVLKKRMAQHLKNSSQTEYSRMSRSNEVFYSTSNLIHTINTTEQIETFSFASLTCEGPIENLPFSTNNLCGNSEGNIFNSSETENPNNITDVISIPGTSDFTVDNQESSAINFDAMKSEVVENNPKYNKGTVGIADSVSCASNSNKIKWHDFGNGIINNTELYTYENSSSVSGPLVSRKACNISTRTTANESSANNKNRSEDKLLSKNLNSSKDLGTPFGNMKQLNKCGKDRTSILLTDHFDFPQHSRTVASPYKCKLCDKSYDNSCSLKRHVRTHTDGKPYKCADCSKCFAYRFQLRAHNKIHTGENSCRECGKCFSTNGELLVRFRIHTGEKPYSSTECGKCFAVRSNMLKHVCSIHTGETPCSCRECGKCFVYNSELEKHMRTHSGEKPYARDKCSKRYSKNFDFKHHMLRHAGEDISKYDSCGEEF</sequence>
<dbReference type="FunFam" id="3.30.160.60:FF:001009">
    <property type="entry name" value="Zinc finger protein 26"/>
    <property type="match status" value="1"/>
</dbReference>
<keyword evidence="6" id="KW-0238">DNA-binding</keyword>
<dbReference type="EMBL" id="BPLQ01008096">
    <property type="protein sequence ID" value="GIY34786.1"/>
    <property type="molecule type" value="Genomic_DNA"/>
</dbReference>
<feature type="compositionally biased region" description="Polar residues" evidence="10">
    <location>
        <begin position="131"/>
        <end position="149"/>
    </location>
</feature>
<evidence type="ECO:0000313" key="13">
    <source>
        <dbReference type="Proteomes" id="UP001054837"/>
    </source>
</evidence>
<dbReference type="GO" id="GO:0000978">
    <property type="term" value="F:RNA polymerase II cis-regulatory region sequence-specific DNA binding"/>
    <property type="evidence" value="ECO:0007669"/>
    <property type="project" value="TreeGrafter"/>
</dbReference>
<dbReference type="AlphaFoldDB" id="A0AAV4SNF6"/>
<proteinExistence type="inferred from homology"/>
<dbReference type="InterPro" id="IPR050527">
    <property type="entry name" value="Snail/Krueppel_Znf"/>
</dbReference>
<gene>
    <name evidence="12" type="ORF">CDAR_46771</name>
</gene>